<evidence type="ECO:0000313" key="1">
    <source>
        <dbReference type="EMBL" id="SQB98623.1"/>
    </source>
</evidence>
<dbReference type="EMBL" id="UAWL01000006">
    <property type="protein sequence ID" value="SQB98623.1"/>
    <property type="molecule type" value="Genomic_DNA"/>
</dbReference>
<proteinExistence type="predicted"/>
<organism evidence="1 3">
    <name type="scientific">Helicobacter fennelliae</name>
    <dbReference type="NCBI Taxonomy" id="215"/>
    <lineage>
        <taxon>Bacteria</taxon>
        <taxon>Pseudomonadati</taxon>
        <taxon>Campylobacterota</taxon>
        <taxon>Epsilonproteobacteria</taxon>
        <taxon>Campylobacterales</taxon>
        <taxon>Helicobacteraceae</taxon>
        <taxon>Helicobacter</taxon>
    </lineage>
</organism>
<reference evidence="1 3" key="1">
    <citation type="submission" date="2018-06" db="EMBL/GenBank/DDBJ databases">
        <authorList>
            <consortium name="Pathogen Informatics"/>
            <person name="Doyle S."/>
        </authorList>
    </citation>
    <scope>NUCLEOTIDE SEQUENCE [LARGE SCALE GENOMIC DNA]</scope>
    <source>
        <strain evidence="1 3">NCTC13102</strain>
    </source>
</reference>
<evidence type="ECO:0000313" key="2">
    <source>
        <dbReference type="EMBL" id="SQB99674.1"/>
    </source>
</evidence>
<name>A0A2X3BDD2_9HELI</name>
<dbReference type="AlphaFoldDB" id="A0A2X3BDD2"/>
<dbReference type="EMBL" id="UAWL01000006">
    <property type="protein sequence ID" value="SQB99674.1"/>
    <property type="molecule type" value="Genomic_DNA"/>
</dbReference>
<accession>A0A2X3BDD2</accession>
<evidence type="ECO:0008006" key="4">
    <source>
        <dbReference type="Google" id="ProtNLM"/>
    </source>
</evidence>
<sequence>MLCNHGVNLSYLLDIVHGGNHTFGGDIGFGVELTSIFRADNVKTTNSNSPNLDMITSGYTQFATTYSVGLHYFYKIHHQFFLTYQYRFYRNSSTMDIKTTDFNGGSNLIK</sequence>
<evidence type="ECO:0000313" key="3">
    <source>
        <dbReference type="Proteomes" id="UP000250166"/>
    </source>
</evidence>
<dbReference type="Proteomes" id="UP000250166">
    <property type="component" value="Unassembled WGS sequence"/>
</dbReference>
<gene>
    <name evidence="1" type="ORF">NCTC13102_01087</name>
    <name evidence="2" type="ORF">NCTC13102_02000</name>
</gene>
<protein>
    <recommendedName>
        <fullName evidence="4">Outer membrane protein</fullName>
    </recommendedName>
</protein>